<dbReference type="Proteomes" id="UP000784919">
    <property type="component" value="Unassembled WGS sequence"/>
</dbReference>
<evidence type="ECO:0000256" key="10">
    <source>
        <dbReference type="ARBA" id="ARBA00023004"/>
    </source>
</evidence>
<sequence length="469" mass="52916">MFASLRSVVRASRPIAGRGAKSLIGARRFHRSLIDSSRTSGTFAKKNAGPIKNAEAPKDAGALGSEDAALSLTGEASASTSPAMVSLSGEDLVLGMEKNGVFKEKKIDNCRCDKCVNQATMQRNFNTFDIPLDIIPKTIKRHENGFDVTWSDSHESTYTWPWLFKALDWVKEEGQRYIKPVLWSSSITDNLPKLGYDSVMDRTKVTGMMELTNLIQTYGFVFVTDSPKTPEATEELLKAIGPIRNTHYGGFYDFVPDLAKADTAYTNQALAAHTDTTYFTDPVGLQAFHLLSHMPPPNKTGEEEALLGGQSLLVDGFHACAIMKREHPAEYKLLREVRIPWHASGNLDVAITPDRAYPVVEGPPHRVHRIRWNNDDRGCVPMHAPVDEWYDAARKWDEILRHPSNVFWFQLTPGRILIFDNWRILHGRSAFEGQRRICGGYINRDDFYSRWQLSNYPREDVVTANMLRR</sequence>
<evidence type="ECO:0000256" key="12">
    <source>
        <dbReference type="ARBA" id="ARBA00031778"/>
    </source>
</evidence>
<evidence type="ECO:0000256" key="9">
    <source>
        <dbReference type="ARBA" id="ARBA00023002"/>
    </source>
</evidence>
<evidence type="ECO:0000256" key="1">
    <source>
        <dbReference type="ARBA" id="ARBA00001954"/>
    </source>
</evidence>
<keyword evidence="7" id="KW-0124">Carnitine biosynthesis</keyword>
<evidence type="ECO:0000256" key="5">
    <source>
        <dbReference type="ARBA" id="ARBA00012267"/>
    </source>
</evidence>
<evidence type="ECO:0000256" key="7">
    <source>
        <dbReference type="ARBA" id="ARBA00022873"/>
    </source>
</evidence>
<evidence type="ECO:0000256" key="14">
    <source>
        <dbReference type="ARBA" id="ARBA00046008"/>
    </source>
</evidence>
<feature type="region of interest" description="Disordered" evidence="16">
    <location>
        <begin position="40"/>
        <end position="60"/>
    </location>
</feature>
<comment type="function">
    <text evidence="14">Converts trimethyllysine (TML) into hydroxytrimethyllysine (HTML).</text>
</comment>
<dbReference type="InterPro" id="IPR050411">
    <property type="entry name" value="AlphaKG_dependent_hydroxylases"/>
</dbReference>
<feature type="domain" description="TauD/TfdA-like" evidence="17">
    <location>
        <begin position="205"/>
        <end position="440"/>
    </location>
</feature>
<dbReference type="EC" id="1.14.11.8" evidence="5"/>
<evidence type="ECO:0000256" key="3">
    <source>
        <dbReference type="ARBA" id="ARBA00005022"/>
    </source>
</evidence>
<keyword evidence="8" id="KW-0223">Dioxygenase</keyword>
<dbReference type="GO" id="GO:0005739">
    <property type="term" value="C:mitochondrion"/>
    <property type="evidence" value="ECO:0007669"/>
    <property type="project" value="TreeGrafter"/>
</dbReference>
<evidence type="ECO:0000256" key="4">
    <source>
        <dbReference type="ARBA" id="ARBA00008654"/>
    </source>
</evidence>
<dbReference type="SUPFAM" id="SSF51197">
    <property type="entry name" value="Clavaminate synthase-like"/>
    <property type="match status" value="1"/>
</dbReference>
<dbReference type="PANTHER" id="PTHR10696">
    <property type="entry name" value="GAMMA-BUTYROBETAINE HYDROXYLASE-RELATED"/>
    <property type="match status" value="1"/>
</dbReference>
<evidence type="ECO:0000313" key="19">
    <source>
        <dbReference type="EMBL" id="KAG5964499.1"/>
    </source>
</evidence>
<protein>
    <recommendedName>
        <fullName evidence="5">trimethyllysine dioxygenase</fullName>
        <ecNumber evidence="5">1.14.11.8</ecNumber>
    </recommendedName>
    <alternativeName>
        <fullName evidence="12">Epsilon-trimethyllysine 2-oxoglutarate dioxygenase</fullName>
    </alternativeName>
    <alternativeName>
        <fullName evidence="11">TML hydroxylase</fullName>
    </alternativeName>
    <alternativeName>
        <fullName evidence="13">TML-alpha-ketoglutarate dioxygenase</fullName>
    </alternativeName>
</protein>
<feature type="domain" description="Gamma-butyrobetaine hydroxylase-like N-terminal" evidence="18">
    <location>
        <begin position="108"/>
        <end position="163"/>
    </location>
</feature>
<dbReference type="CDD" id="cd00250">
    <property type="entry name" value="CAS_like"/>
    <property type="match status" value="1"/>
</dbReference>
<comment type="cofactor">
    <cofactor evidence="2">
        <name>L-ascorbate</name>
        <dbReference type="ChEBI" id="CHEBI:38290"/>
    </cofactor>
</comment>
<dbReference type="Gene3D" id="3.60.130.10">
    <property type="entry name" value="Clavaminate synthase-like"/>
    <property type="match status" value="1"/>
</dbReference>
<comment type="caution">
    <text evidence="19">The sequence shown here is derived from an EMBL/GenBank/DDBJ whole genome shotgun (WGS) entry which is preliminary data.</text>
</comment>
<keyword evidence="10" id="KW-0408">Iron</keyword>
<dbReference type="InterPro" id="IPR003819">
    <property type="entry name" value="TauD/TfdA-like"/>
</dbReference>
<evidence type="ECO:0000256" key="8">
    <source>
        <dbReference type="ARBA" id="ARBA00022964"/>
    </source>
</evidence>
<dbReference type="Pfam" id="PF06155">
    <property type="entry name" value="GBBH-like_N"/>
    <property type="match status" value="1"/>
</dbReference>
<keyword evidence="6" id="KW-0479">Metal-binding</keyword>
<evidence type="ECO:0000259" key="18">
    <source>
        <dbReference type="Pfam" id="PF06155"/>
    </source>
</evidence>
<dbReference type="NCBIfam" id="TIGR02410">
    <property type="entry name" value="carnitine_TMLD"/>
    <property type="match status" value="1"/>
</dbReference>
<proteinExistence type="inferred from homology"/>
<dbReference type="EMBL" id="SRPS01000168">
    <property type="protein sequence ID" value="KAG5964499.1"/>
    <property type="molecule type" value="Genomic_DNA"/>
</dbReference>
<dbReference type="Pfam" id="PF02668">
    <property type="entry name" value="TauD"/>
    <property type="match status" value="1"/>
</dbReference>
<dbReference type="AlphaFoldDB" id="A0A9P7MRE3"/>
<comment type="cofactor">
    <cofactor evidence="1">
        <name>Fe(2+)</name>
        <dbReference type="ChEBI" id="CHEBI:29033"/>
    </cofactor>
</comment>
<dbReference type="GO" id="GO:0050353">
    <property type="term" value="F:trimethyllysine dioxygenase activity"/>
    <property type="evidence" value="ECO:0007669"/>
    <property type="project" value="UniProtKB-EC"/>
</dbReference>
<dbReference type="GO" id="GO:0005506">
    <property type="term" value="F:iron ion binding"/>
    <property type="evidence" value="ECO:0007669"/>
    <property type="project" value="InterPro"/>
</dbReference>
<dbReference type="OrthoDB" id="408743at2759"/>
<dbReference type="InterPro" id="IPR038492">
    <property type="entry name" value="GBBH-like_N_sf"/>
</dbReference>
<name>A0A9P7MRE3_9HYPO</name>
<accession>A0A9P7MRE3</accession>
<evidence type="ECO:0000256" key="15">
    <source>
        <dbReference type="ARBA" id="ARBA00049334"/>
    </source>
</evidence>
<evidence type="ECO:0000256" key="13">
    <source>
        <dbReference type="ARBA" id="ARBA00032283"/>
    </source>
</evidence>
<reference evidence="19" key="1">
    <citation type="journal article" date="2020" name="bioRxiv">
        <title>Whole genome comparisons of ergot fungi reveals the divergence and evolution of species within the genus Claviceps are the result of varying mechanisms driving genome evolution and host range expansion.</title>
        <authorList>
            <person name="Wyka S.A."/>
            <person name="Mondo S.J."/>
            <person name="Liu M."/>
            <person name="Dettman J."/>
            <person name="Nalam V."/>
            <person name="Broders K.D."/>
        </authorList>
    </citation>
    <scope>NUCLEOTIDE SEQUENCE</scope>
    <source>
        <strain evidence="19">CCC 1102</strain>
    </source>
</reference>
<evidence type="ECO:0000256" key="2">
    <source>
        <dbReference type="ARBA" id="ARBA00001961"/>
    </source>
</evidence>
<dbReference type="FunFam" id="3.60.130.10:FF:000001">
    <property type="entry name" value="Trimethyllysine dioxygenase, mitochondrial"/>
    <property type="match status" value="1"/>
</dbReference>
<evidence type="ECO:0000256" key="6">
    <source>
        <dbReference type="ARBA" id="ARBA00022723"/>
    </source>
</evidence>
<dbReference type="PANTHER" id="PTHR10696:SF51">
    <property type="entry name" value="TRIMETHYLLYSINE DIOXYGENASE, MITOCHONDRIAL"/>
    <property type="match status" value="1"/>
</dbReference>
<comment type="catalytic activity">
    <reaction evidence="15">
        <text>N(6),N(6),N(6)-trimethyl-L-lysine + 2-oxoglutarate + O2 = (3S)-3-hydroxy-N(6),N(6),N(6)-trimethyl-L-lysine + succinate + CO2</text>
        <dbReference type="Rhea" id="RHEA:14181"/>
        <dbReference type="ChEBI" id="CHEBI:15379"/>
        <dbReference type="ChEBI" id="CHEBI:16526"/>
        <dbReference type="ChEBI" id="CHEBI:16810"/>
        <dbReference type="ChEBI" id="CHEBI:30031"/>
        <dbReference type="ChEBI" id="CHEBI:58100"/>
        <dbReference type="ChEBI" id="CHEBI:141499"/>
        <dbReference type="EC" id="1.14.11.8"/>
    </reaction>
</comment>
<dbReference type="InterPro" id="IPR012776">
    <property type="entry name" value="Trimethyllysine_dOase"/>
</dbReference>
<gene>
    <name evidence="19" type="ORF">E4U56_002155</name>
</gene>
<keyword evidence="9" id="KW-0560">Oxidoreductase</keyword>
<organism evidence="19 20">
    <name type="scientific">Claviceps arundinis</name>
    <dbReference type="NCBI Taxonomy" id="1623583"/>
    <lineage>
        <taxon>Eukaryota</taxon>
        <taxon>Fungi</taxon>
        <taxon>Dikarya</taxon>
        <taxon>Ascomycota</taxon>
        <taxon>Pezizomycotina</taxon>
        <taxon>Sordariomycetes</taxon>
        <taxon>Hypocreomycetidae</taxon>
        <taxon>Hypocreales</taxon>
        <taxon>Clavicipitaceae</taxon>
        <taxon>Claviceps</taxon>
    </lineage>
</organism>
<evidence type="ECO:0000313" key="20">
    <source>
        <dbReference type="Proteomes" id="UP000784919"/>
    </source>
</evidence>
<comment type="similarity">
    <text evidence="4">Belongs to the gamma-BBH/TMLD family.</text>
</comment>
<evidence type="ECO:0000256" key="11">
    <source>
        <dbReference type="ARBA" id="ARBA00030363"/>
    </source>
</evidence>
<dbReference type="GO" id="GO:0045329">
    <property type="term" value="P:carnitine biosynthetic process"/>
    <property type="evidence" value="ECO:0007669"/>
    <property type="project" value="UniProtKB-KW"/>
</dbReference>
<dbReference type="InterPro" id="IPR010376">
    <property type="entry name" value="GBBH-like_N"/>
</dbReference>
<dbReference type="Gene3D" id="3.30.2020.30">
    <property type="match status" value="1"/>
</dbReference>
<evidence type="ECO:0000259" key="17">
    <source>
        <dbReference type="Pfam" id="PF02668"/>
    </source>
</evidence>
<dbReference type="InterPro" id="IPR042098">
    <property type="entry name" value="TauD-like_sf"/>
</dbReference>
<comment type="pathway">
    <text evidence="3">Amine and polyamine biosynthesis; carnitine biosynthesis.</text>
</comment>
<evidence type="ECO:0000256" key="16">
    <source>
        <dbReference type="SAM" id="MobiDB-lite"/>
    </source>
</evidence>